<evidence type="ECO:0000259" key="1">
    <source>
        <dbReference type="Pfam" id="PF01243"/>
    </source>
</evidence>
<comment type="caution">
    <text evidence="2">The sequence shown here is derived from an EMBL/GenBank/DDBJ whole genome shotgun (WGS) entry which is preliminary data.</text>
</comment>
<feature type="domain" description="Pyridoxamine 5'-phosphate oxidase N-terminal" evidence="1">
    <location>
        <begin position="86"/>
        <end position="157"/>
    </location>
</feature>
<proteinExistence type="predicted"/>
<dbReference type="SUPFAM" id="SSF50475">
    <property type="entry name" value="FMN-binding split barrel"/>
    <property type="match status" value="1"/>
</dbReference>
<name>A0ABN2U3Z0_9ACTN</name>
<dbReference type="InterPro" id="IPR011576">
    <property type="entry name" value="Pyridox_Oxase_N"/>
</dbReference>
<protein>
    <recommendedName>
        <fullName evidence="1">Pyridoxamine 5'-phosphate oxidase N-terminal domain-containing protein</fullName>
    </recommendedName>
</protein>
<evidence type="ECO:0000313" key="3">
    <source>
        <dbReference type="Proteomes" id="UP001500751"/>
    </source>
</evidence>
<accession>A0ABN2U3Z0</accession>
<gene>
    <name evidence="2" type="ORF">GCM10009839_29190</name>
</gene>
<organism evidence="2 3">
    <name type="scientific">Catenulispora yoronensis</name>
    <dbReference type="NCBI Taxonomy" id="450799"/>
    <lineage>
        <taxon>Bacteria</taxon>
        <taxon>Bacillati</taxon>
        <taxon>Actinomycetota</taxon>
        <taxon>Actinomycetes</taxon>
        <taxon>Catenulisporales</taxon>
        <taxon>Catenulisporaceae</taxon>
        <taxon>Catenulispora</taxon>
    </lineage>
</organism>
<keyword evidence="3" id="KW-1185">Reference proteome</keyword>
<sequence length="212" mass="22746">MSNDADTAATSWVTPDVRLGWVGAGRGAAAIVGVGCDIRWMLETTEELAALQSLLDQSIAAAGPHLRGIITEKRRLDAASLVGRLSGMRLITVATATADGRPLTGPFDGYFLRGSWWFSSGPDAVRIRHLRARPAVSATYLPGEEMSVTVHGRAELFDLHGPECADLRQAMLDFYLPKQGPAFQEWMDGLVGGVGVRIVASKMFTFSASPES</sequence>
<dbReference type="Gene3D" id="2.30.110.10">
    <property type="entry name" value="Electron Transport, Fmn-binding Protein, Chain A"/>
    <property type="match status" value="1"/>
</dbReference>
<evidence type="ECO:0000313" key="2">
    <source>
        <dbReference type="EMBL" id="GAA2028315.1"/>
    </source>
</evidence>
<dbReference type="InterPro" id="IPR012349">
    <property type="entry name" value="Split_barrel_FMN-bd"/>
</dbReference>
<dbReference type="Proteomes" id="UP001500751">
    <property type="component" value="Unassembled WGS sequence"/>
</dbReference>
<reference evidence="2 3" key="1">
    <citation type="journal article" date="2019" name="Int. J. Syst. Evol. Microbiol.">
        <title>The Global Catalogue of Microorganisms (GCM) 10K type strain sequencing project: providing services to taxonomists for standard genome sequencing and annotation.</title>
        <authorList>
            <consortium name="The Broad Institute Genomics Platform"/>
            <consortium name="The Broad Institute Genome Sequencing Center for Infectious Disease"/>
            <person name="Wu L."/>
            <person name="Ma J."/>
        </authorList>
    </citation>
    <scope>NUCLEOTIDE SEQUENCE [LARGE SCALE GENOMIC DNA]</scope>
    <source>
        <strain evidence="2 3">JCM 16014</strain>
    </source>
</reference>
<dbReference type="Pfam" id="PF01243">
    <property type="entry name" value="PNPOx_N"/>
    <property type="match status" value="1"/>
</dbReference>
<dbReference type="EMBL" id="BAAAQN010000014">
    <property type="protein sequence ID" value="GAA2028315.1"/>
    <property type="molecule type" value="Genomic_DNA"/>
</dbReference>